<organism evidence="1 2">
    <name type="scientific">Lentzea aerocolonigenes</name>
    <name type="common">Lechevalieria aerocolonigenes</name>
    <name type="synonym">Saccharothrix aerocolonigenes</name>
    <dbReference type="NCBI Taxonomy" id="68170"/>
    <lineage>
        <taxon>Bacteria</taxon>
        <taxon>Bacillati</taxon>
        <taxon>Actinomycetota</taxon>
        <taxon>Actinomycetes</taxon>
        <taxon>Pseudonocardiales</taxon>
        <taxon>Pseudonocardiaceae</taxon>
        <taxon>Lentzea</taxon>
    </lineage>
</organism>
<dbReference type="eggNOG" id="COG4753">
    <property type="taxonomic scope" value="Bacteria"/>
</dbReference>
<dbReference type="OrthoDB" id="3781969at2"/>
<proteinExistence type="predicted"/>
<dbReference type="PATRIC" id="fig|68170.10.peg.4392"/>
<keyword evidence="2" id="KW-1185">Reference proteome</keyword>
<sequence length="124" mass="13335">MNIDTALKEAMTISGAVGAALVDYESGMSLGSIGGGDRLDLEIAAAGNTEVVRAKQRVVSALKLNDEIEDVLITLNRQYHLIRLLKANSRGASTLFLYLVLDRERSNLALARHSLKSIEAGLIV</sequence>
<comment type="caution">
    <text evidence="1">The sequence shown here is derived from an EMBL/GenBank/DDBJ whole genome shotgun (WGS) entry which is preliminary data.</text>
</comment>
<accession>A0A0F0H421</accession>
<dbReference type="RefSeq" id="WP_045312539.1">
    <property type="nucleotide sequence ID" value="NZ_JYJG01000109.1"/>
</dbReference>
<dbReference type="STRING" id="68170.GCA_000974445_08277"/>
<protein>
    <recommendedName>
        <fullName evidence="3">Roadblock/LAMTOR2 domain-containing protein</fullName>
    </recommendedName>
</protein>
<dbReference type="EMBL" id="JYJG01000109">
    <property type="protein sequence ID" value="KJK48383.1"/>
    <property type="molecule type" value="Genomic_DNA"/>
</dbReference>
<reference evidence="1 2" key="1">
    <citation type="submission" date="2015-02" db="EMBL/GenBank/DDBJ databases">
        <authorList>
            <person name="Ju K.-S."/>
            <person name="Doroghazi J.R."/>
            <person name="Metcalf W."/>
        </authorList>
    </citation>
    <scope>NUCLEOTIDE SEQUENCE [LARGE SCALE GENOMIC DNA]</scope>
    <source>
        <strain evidence="1 2">NRRL B-16140</strain>
    </source>
</reference>
<evidence type="ECO:0008006" key="3">
    <source>
        <dbReference type="Google" id="ProtNLM"/>
    </source>
</evidence>
<evidence type="ECO:0000313" key="2">
    <source>
        <dbReference type="Proteomes" id="UP000033393"/>
    </source>
</evidence>
<name>A0A0F0H421_LENAE</name>
<evidence type="ECO:0000313" key="1">
    <source>
        <dbReference type="EMBL" id="KJK48383.1"/>
    </source>
</evidence>
<dbReference type="AlphaFoldDB" id="A0A0F0H421"/>
<dbReference type="Proteomes" id="UP000033393">
    <property type="component" value="Unassembled WGS sequence"/>
</dbReference>
<gene>
    <name evidence="1" type="ORF">UK23_17105</name>
</gene>